<dbReference type="GO" id="GO:0005886">
    <property type="term" value="C:plasma membrane"/>
    <property type="evidence" value="ECO:0007669"/>
    <property type="project" value="TreeGrafter"/>
</dbReference>
<reference evidence="7" key="1">
    <citation type="journal article" date="2013" name="Genetics">
        <title>The draft genome and transcriptome of Panagrellus redivivus are shaped by the harsh demands of a free-living lifestyle.</title>
        <authorList>
            <person name="Srinivasan J."/>
            <person name="Dillman A.R."/>
            <person name="Macchietto M.G."/>
            <person name="Heikkinen L."/>
            <person name="Lakso M."/>
            <person name="Fracchia K.M."/>
            <person name="Antoshechkin I."/>
            <person name="Mortazavi A."/>
            <person name="Wong G."/>
            <person name="Sternberg P.W."/>
        </authorList>
    </citation>
    <scope>NUCLEOTIDE SEQUENCE [LARGE SCALE GENOMIC DNA]</scope>
    <source>
        <strain evidence="7">MT8872</strain>
    </source>
</reference>
<evidence type="ECO:0000256" key="3">
    <source>
        <dbReference type="ARBA" id="ARBA00023002"/>
    </source>
</evidence>
<keyword evidence="7" id="KW-1185">Reference proteome</keyword>
<dbReference type="PANTHER" id="PTHR11709">
    <property type="entry name" value="MULTI-COPPER OXIDASE"/>
    <property type="match status" value="1"/>
</dbReference>
<dbReference type="AlphaFoldDB" id="A0A7E4WCD3"/>
<evidence type="ECO:0000256" key="4">
    <source>
        <dbReference type="ARBA" id="ARBA00023008"/>
    </source>
</evidence>
<dbReference type="GO" id="GO:0005507">
    <property type="term" value="F:copper ion binding"/>
    <property type="evidence" value="ECO:0007669"/>
    <property type="project" value="InterPro"/>
</dbReference>
<keyword evidence="2" id="KW-0479">Metal-binding</keyword>
<evidence type="ECO:0000256" key="2">
    <source>
        <dbReference type="ARBA" id="ARBA00022723"/>
    </source>
</evidence>
<evidence type="ECO:0000256" key="5">
    <source>
        <dbReference type="SAM" id="SignalP"/>
    </source>
</evidence>
<dbReference type="PANTHER" id="PTHR11709:SF394">
    <property type="entry name" value="FI03373P-RELATED"/>
    <property type="match status" value="1"/>
</dbReference>
<dbReference type="GO" id="GO:0016491">
    <property type="term" value="F:oxidoreductase activity"/>
    <property type="evidence" value="ECO:0007669"/>
    <property type="project" value="UniProtKB-KW"/>
</dbReference>
<dbReference type="InterPro" id="IPR011707">
    <property type="entry name" value="Cu-oxidase-like_N"/>
</dbReference>
<evidence type="ECO:0000259" key="6">
    <source>
        <dbReference type="Pfam" id="PF07732"/>
    </source>
</evidence>
<keyword evidence="4" id="KW-0186">Copper</keyword>
<dbReference type="SUPFAM" id="SSF49503">
    <property type="entry name" value="Cupredoxins"/>
    <property type="match status" value="1"/>
</dbReference>
<dbReference type="GO" id="GO:0006826">
    <property type="term" value="P:iron ion transport"/>
    <property type="evidence" value="ECO:0007669"/>
    <property type="project" value="TreeGrafter"/>
</dbReference>
<sequence>MRRGLVILLVIAEAVTAWSEYEAPLVEATPDEKTGIYYFEWIVEETMTMATSGVRGEGFFEVVDYVVNETDNPWRVRISEFETHCADAVEWNNDKHNFSSLLQLDGRHQVVFTINGKTPADPIVVPLGAEIQLTVRNHLMATDMTMHVHGLNMRGNWFNDGIPFLQQCPIQAKSSHVYRIFADTIGTHWVHGHLGVDRGQGLLGAFIVTEGGKRDIREYAMVLQDWFANDWKHIWLLKKWGLMKWHRGLENPEHGSQCHQPTYTHDNGDLFADMALQSLLVNTKGWHNQSDVLHHPEKLPLTQFRIKQDSE</sequence>
<keyword evidence="5" id="KW-0732">Signal</keyword>
<dbReference type="Gene3D" id="2.60.40.420">
    <property type="entry name" value="Cupredoxins - blue copper proteins"/>
    <property type="match status" value="1"/>
</dbReference>
<proteinExistence type="inferred from homology"/>
<dbReference type="InterPro" id="IPR045087">
    <property type="entry name" value="Cu-oxidase_fam"/>
</dbReference>
<evidence type="ECO:0000313" key="8">
    <source>
        <dbReference type="WBParaSite" id="Pan_g958.t1"/>
    </source>
</evidence>
<reference evidence="8" key="2">
    <citation type="submission" date="2020-10" db="UniProtKB">
        <authorList>
            <consortium name="WormBaseParasite"/>
        </authorList>
    </citation>
    <scope>IDENTIFICATION</scope>
</reference>
<name>A0A7E4WCD3_PANRE</name>
<dbReference type="Pfam" id="PF07732">
    <property type="entry name" value="Cu-oxidase_3"/>
    <property type="match status" value="1"/>
</dbReference>
<feature type="chain" id="PRO_5028881066" evidence="5">
    <location>
        <begin position="18"/>
        <end position="311"/>
    </location>
</feature>
<evidence type="ECO:0000313" key="7">
    <source>
        <dbReference type="Proteomes" id="UP000492821"/>
    </source>
</evidence>
<accession>A0A7E4WCD3</accession>
<organism evidence="7 8">
    <name type="scientific">Panagrellus redivivus</name>
    <name type="common">Microworm</name>
    <dbReference type="NCBI Taxonomy" id="6233"/>
    <lineage>
        <taxon>Eukaryota</taxon>
        <taxon>Metazoa</taxon>
        <taxon>Ecdysozoa</taxon>
        <taxon>Nematoda</taxon>
        <taxon>Chromadorea</taxon>
        <taxon>Rhabditida</taxon>
        <taxon>Tylenchina</taxon>
        <taxon>Panagrolaimomorpha</taxon>
        <taxon>Panagrolaimoidea</taxon>
        <taxon>Panagrolaimidae</taxon>
        <taxon>Panagrellus</taxon>
    </lineage>
</organism>
<feature type="signal peptide" evidence="5">
    <location>
        <begin position="1"/>
        <end position="17"/>
    </location>
</feature>
<protein>
    <submittedName>
        <fullName evidence="8">Plastocyanin-like domain-containing protein</fullName>
    </submittedName>
</protein>
<dbReference type="InterPro" id="IPR008972">
    <property type="entry name" value="Cupredoxin"/>
</dbReference>
<dbReference type="Proteomes" id="UP000492821">
    <property type="component" value="Unassembled WGS sequence"/>
</dbReference>
<comment type="similarity">
    <text evidence="1">Belongs to the multicopper oxidase family.</text>
</comment>
<dbReference type="WBParaSite" id="Pan_g958.t1">
    <property type="protein sequence ID" value="Pan_g958.t1"/>
    <property type="gene ID" value="Pan_g958"/>
</dbReference>
<feature type="domain" description="Plastocyanin-like" evidence="6">
    <location>
        <begin position="105"/>
        <end position="210"/>
    </location>
</feature>
<evidence type="ECO:0000256" key="1">
    <source>
        <dbReference type="ARBA" id="ARBA00010609"/>
    </source>
</evidence>
<keyword evidence="3" id="KW-0560">Oxidoreductase</keyword>